<dbReference type="InterPro" id="IPR000182">
    <property type="entry name" value="GNAT_dom"/>
</dbReference>
<dbReference type="AlphaFoldDB" id="A0A1Q2KZB7"/>
<gene>
    <name evidence="2" type="ORF">B0X71_10990</name>
</gene>
<dbReference type="PANTHER" id="PTHR43072">
    <property type="entry name" value="N-ACETYLTRANSFERASE"/>
    <property type="match status" value="1"/>
</dbReference>
<dbReference type="GO" id="GO:0016747">
    <property type="term" value="F:acyltransferase activity, transferring groups other than amino-acyl groups"/>
    <property type="evidence" value="ECO:0007669"/>
    <property type="project" value="InterPro"/>
</dbReference>
<dbReference type="CDD" id="cd04301">
    <property type="entry name" value="NAT_SF"/>
    <property type="match status" value="1"/>
</dbReference>
<dbReference type="OrthoDB" id="9799092at2"/>
<proteinExistence type="predicted"/>
<name>A0A1Q2KZB7_9BACL</name>
<dbReference type="KEGG" id="pmar:B0X71_10990"/>
<protein>
    <recommendedName>
        <fullName evidence="1">N-acetyltransferase domain-containing protein</fullName>
    </recommendedName>
</protein>
<dbReference type="Gene3D" id="3.40.630.30">
    <property type="match status" value="1"/>
</dbReference>
<organism evidence="2 3">
    <name type="scientific">Planococcus lenghuensis</name>
    <dbReference type="NCBI Taxonomy" id="2213202"/>
    <lineage>
        <taxon>Bacteria</taxon>
        <taxon>Bacillati</taxon>
        <taxon>Bacillota</taxon>
        <taxon>Bacilli</taxon>
        <taxon>Bacillales</taxon>
        <taxon>Caryophanaceae</taxon>
        <taxon>Planococcus</taxon>
    </lineage>
</organism>
<sequence>MEIRKLTAEDAERYFELRLEALRNDPETFASTLKDTEESPIEKFRDRLESPSSPTLGLFDNGRLIGNVTVRKETIPKMAHRATVLGMYVTPQKRGNGAGRMLVDAACALAADMAAEQVYLAVVSTNEAAKNLYARCGFRVFGIDRHAMKHDGRYIDEDLMVKFL</sequence>
<dbReference type="PROSITE" id="PS51186">
    <property type="entry name" value="GNAT"/>
    <property type="match status" value="1"/>
</dbReference>
<reference evidence="2 3" key="1">
    <citation type="submission" date="2017-02" db="EMBL/GenBank/DDBJ databases">
        <title>The complete genomic sequence of a novel cold adapted crude oil-degrading bacterium Planococcus qaidamina Y42.</title>
        <authorList>
            <person name="Yang R."/>
        </authorList>
    </citation>
    <scope>NUCLEOTIDE SEQUENCE [LARGE SCALE GENOMIC DNA]</scope>
    <source>
        <strain evidence="2 3">Y42</strain>
    </source>
</reference>
<dbReference type="RefSeq" id="WP_077589442.1">
    <property type="nucleotide sequence ID" value="NZ_CP019640.1"/>
</dbReference>
<evidence type="ECO:0000313" key="2">
    <source>
        <dbReference type="EMBL" id="AQQ53545.1"/>
    </source>
</evidence>
<evidence type="ECO:0000259" key="1">
    <source>
        <dbReference type="PROSITE" id="PS51186"/>
    </source>
</evidence>
<dbReference type="InterPro" id="IPR016181">
    <property type="entry name" value="Acyl_CoA_acyltransferase"/>
</dbReference>
<evidence type="ECO:0000313" key="3">
    <source>
        <dbReference type="Proteomes" id="UP000188184"/>
    </source>
</evidence>
<dbReference type="SUPFAM" id="SSF55729">
    <property type="entry name" value="Acyl-CoA N-acyltransferases (Nat)"/>
    <property type="match status" value="1"/>
</dbReference>
<dbReference type="PANTHER" id="PTHR43072:SF60">
    <property type="entry name" value="L-2,4-DIAMINOBUTYRIC ACID ACETYLTRANSFERASE"/>
    <property type="match status" value="1"/>
</dbReference>
<accession>A0A1Q2KZB7</accession>
<feature type="domain" description="N-acetyltransferase" evidence="1">
    <location>
        <begin position="1"/>
        <end position="164"/>
    </location>
</feature>
<dbReference type="Pfam" id="PF00583">
    <property type="entry name" value="Acetyltransf_1"/>
    <property type="match status" value="1"/>
</dbReference>
<keyword evidence="3" id="KW-1185">Reference proteome</keyword>
<dbReference type="Proteomes" id="UP000188184">
    <property type="component" value="Chromosome"/>
</dbReference>
<dbReference type="EMBL" id="CP019640">
    <property type="protein sequence ID" value="AQQ53545.1"/>
    <property type="molecule type" value="Genomic_DNA"/>
</dbReference>